<evidence type="ECO:0000313" key="4">
    <source>
        <dbReference type="Proteomes" id="UP000294547"/>
    </source>
</evidence>
<keyword evidence="2" id="KW-0732">Signal</keyword>
<evidence type="ECO:0000256" key="2">
    <source>
        <dbReference type="SAM" id="SignalP"/>
    </source>
</evidence>
<feature type="signal peptide" evidence="2">
    <location>
        <begin position="1"/>
        <end position="24"/>
    </location>
</feature>
<proteinExistence type="predicted"/>
<dbReference type="AlphaFoldDB" id="A0A4R6REJ6"/>
<feature type="compositionally biased region" description="Gly residues" evidence="1">
    <location>
        <begin position="26"/>
        <end position="55"/>
    </location>
</feature>
<feature type="chain" id="PRO_5020933334" description="Peptidase YpeB-like protein" evidence="2">
    <location>
        <begin position="25"/>
        <end position="161"/>
    </location>
</feature>
<comment type="caution">
    <text evidence="3">The sequence shown here is derived from an EMBL/GenBank/DDBJ whole genome shotgun (WGS) entry which is preliminary data.</text>
</comment>
<sequence>MTRPALVLVALLVATAFAAGPACARDGGGGSDGGDGGGGGGGDGGGGGHGGGNDDGGGRGGDDHDDDGDDHGGGGGNGRGDGIRLGHDEARAAVERGEMVPLSQVLRMIRRSGRGEPIDVELVRRRTGRVIYEVIVLDEQRHLVRLFVDAADNRILAAGGY</sequence>
<name>A0A4R6REJ6_9HYPH</name>
<organism evidence="3 4">
    <name type="scientific">Oharaeibacter diazotrophicus</name>
    <dbReference type="NCBI Taxonomy" id="1920512"/>
    <lineage>
        <taxon>Bacteria</taxon>
        <taxon>Pseudomonadati</taxon>
        <taxon>Pseudomonadota</taxon>
        <taxon>Alphaproteobacteria</taxon>
        <taxon>Hyphomicrobiales</taxon>
        <taxon>Pleomorphomonadaceae</taxon>
        <taxon>Oharaeibacter</taxon>
    </lineage>
</organism>
<keyword evidence="4" id="KW-1185">Reference proteome</keyword>
<gene>
    <name evidence="3" type="ORF">EDD54_2781</name>
</gene>
<protein>
    <recommendedName>
        <fullName evidence="5">Peptidase YpeB-like protein</fullName>
    </recommendedName>
</protein>
<evidence type="ECO:0000256" key="1">
    <source>
        <dbReference type="SAM" id="MobiDB-lite"/>
    </source>
</evidence>
<dbReference type="RefSeq" id="WP_208112198.1">
    <property type="nucleotide sequence ID" value="NZ_BSPM01000002.1"/>
</dbReference>
<evidence type="ECO:0000313" key="3">
    <source>
        <dbReference type="EMBL" id="TDP84177.1"/>
    </source>
</evidence>
<evidence type="ECO:0008006" key="5">
    <source>
        <dbReference type="Google" id="ProtNLM"/>
    </source>
</evidence>
<accession>A0A4R6REJ6</accession>
<dbReference type="EMBL" id="SNXY01000008">
    <property type="protein sequence ID" value="TDP84177.1"/>
    <property type="molecule type" value="Genomic_DNA"/>
</dbReference>
<feature type="compositionally biased region" description="Basic and acidic residues" evidence="1">
    <location>
        <begin position="81"/>
        <end position="90"/>
    </location>
</feature>
<reference evidence="3 4" key="1">
    <citation type="submission" date="2019-03" db="EMBL/GenBank/DDBJ databases">
        <title>Genomic Encyclopedia of Type Strains, Phase IV (KMG-IV): sequencing the most valuable type-strain genomes for metagenomic binning, comparative biology and taxonomic classification.</title>
        <authorList>
            <person name="Goeker M."/>
        </authorList>
    </citation>
    <scope>NUCLEOTIDE SEQUENCE [LARGE SCALE GENOMIC DNA]</scope>
    <source>
        <strain evidence="3 4">DSM 102969</strain>
    </source>
</reference>
<dbReference type="Proteomes" id="UP000294547">
    <property type="component" value="Unassembled WGS sequence"/>
</dbReference>
<feature type="region of interest" description="Disordered" evidence="1">
    <location>
        <begin position="25"/>
        <end position="90"/>
    </location>
</feature>